<dbReference type="OrthoDB" id="10575258at2759"/>
<dbReference type="Proteomes" id="UP000572817">
    <property type="component" value="Unassembled WGS sequence"/>
</dbReference>
<evidence type="ECO:0000313" key="1">
    <source>
        <dbReference type="EMBL" id="KAF4311913.1"/>
    </source>
</evidence>
<protein>
    <submittedName>
        <fullName evidence="1">Uncharacterized protein</fullName>
    </submittedName>
</protein>
<name>A0A8H4J6P0_9PEZI</name>
<proteinExistence type="predicted"/>
<organism evidence="1 2">
    <name type="scientific">Botryosphaeria dothidea</name>
    <dbReference type="NCBI Taxonomy" id="55169"/>
    <lineage>
        <taxon>Eukaryota</taxon>
        <taxon>Fungi</taxon>
        <taxon>Dikarya</taxon>
        <taxon>Ascomycota</taxon>
        <taxon>Pezizomycotina</taxon>
        <taxon>Dothideomycetes</taxon>
        <taxon>Dothideomycetes incertae sedis</taxon>
        <taxon>Botryosphaeriales</taxon>
        <taxon>Botryosphaeriaceae</taxon>
        <taxon>Botryosphaeria</taxon>
    </lineage>
</organism>
<gene>
    <name evidence="1" type="ORF">GTA08_BOTSDO12702</name>
</gene>
<sequence length="74" mass="8079">MTAAAGSDRPFSSLMMDTCDDGDNEVIDQAWIASHGAFACIWALTHRLGSPAVHQTSRNASRNAETVLRFDVRK</sequence>
<keyword evidence="2" id="KW-1185">Reference proteome</keyword>
<evidence type="ECO:0000313" key="2">
    <source>
        <dbReference type="Proteomes" id="UP000572817"/>
    </source>
</evidence>
<comment type="caution">
    <text evidence="1">The sequence shown here is derived from an EMBL/GenBank/DDBJ whole genome shotgun (WGS) entry which is preliminary data.</text>
</comment>
<dbReference type="EMBL" id="WWBZ02000008">
    <property type="protein sequence ID" value="KAF4311913.1"/>
    <property type="molecule type" value="Genomic_DNA"/>
</dbReference>
<dbReference type="AlphaFoldDB" id="A0A8H4J6P0"/>
<accession>A0A8H4J6P0</accession>
<reference evidence="1" key="1">
    <citation type="submission" date="2020-04" db="EMBL/GenBank/DDBJ databases">
        <title>Genome Assembly and Annotation of Botryosphaeria dothidea sdau 11-99, a Latent Pathogen of Apple Fruit Ring Rot in China.</title>
        <authorList>
            <person name="Yu C."/>
            <person name="Diao Y."/>
            <person name="Lu Q."/>
            <person name="Zhao J."/>
            <person name="Cui S."/>
            <person name="Peng C."/>
            <person name="He B."/>
            <person name="Liu H."/>
        </authorList>
    </citation>
    <scope>NUCLEOTIDE SEQUENCE [LARGE SCALE GENOMIC DNA]</scope>
    <source>
        <strain evidence="1">Sdau11-99</strain>
    </source>
</reference>